<comment type="subcellular location">
    <subcellularLocation>
        <location evidence="1">Membrane</location>
        <topology evidence="1">Multi-pass membrane protein</topology>
    </subcellularLocation>
</comment>
<keyword evidence="3 6" id="KW-0812">Transmembrane</keyword>
<accession>A0A848IIE1</accession>
<keyword evidence="9" id="KW-1185">Reference proteome</keyword>
<feature type="transmembrane region" description="Helical" evidence="6">
    <location>
        <begin position="48"/>
        <end position="70"/>
    </location>
</feature>
<evidence type="ECO:0000259" key="7">
    <source>
        <dbReference type="PROSITE" id="PS50850"/>
    </source>
</evidence>
<sequence>MAAHSTLEHRTIRKVSRRIIPFLIILYFLSFLNRVNVAFAGLTMNHDLGFTNAVFGTGAGVFFIGTFLFGTPSNIALHRIGARRWIALMMLAWGSLSAANALATNPTSFYLLRFFIGVAEAGFFPGVILYLSFWYPTRHRAFVTAIFMAAAPLSNMIGSPISGALLQYTNGVAHLHGWQWLFIVEALPTVVLGCIALVYLTDKPEDAQWLEQDERRWLTQELEKEHSEKAARSASNVWVAFKDIRVWLLALVYSGTSMGLYAIGFWAPMLLKQFGFSFVELGVINAIPNLVAVVGMVYWGRRSDRQRERRLHVAIACLAGALGMVVAGQAASALVLVIALSVANFGINAAKPPFWSMPTLFLSSSAAAAGIGLINSVGSSIGGTVGQMVIGKLRDLSGNYSSGLYFVSATLVISAVIAVLFGRPATSKVDMRSPSK</sequence>
<feature type="transmembrane region" description="Helical" evidence="6">
    <location>
        <begin position="109"/>
        <end position="135"/>
    </location>
</feature>
<feature type="transmembrane region" description="Helical" evidence="6">
    <location>
        <begin position="311"/>
        <end position="340"/>
    </location>
</feature>
<feature type="transmembrane region" description="Helical" evidence="6">
    <location>
        <begin position="360"/>
        <end position="382"/>
    </location>
</feature>
<keyword evidence="4 6" id="KW-1133">Transmembrane helix</keyword>
<dbReference type="GO" id="GO:0016020">
    <property type="term" value="C:membrane"/>
    <property type="evidence" value="ECO:0007669"/>
    <property type="project" value="UniProtKB-SubCell"/>
</dbReference>
<dbReference type="SUPFAM" id="SSF103473">
    <property type="entry name" value="MFS general substrate transporter"/>
    <property type="match status" value="1"/>
</dbReference>
<feature type="transmembrane region" description="Helical" evidence="6">
    <location>
        <begin position="82"/>
        <end position="103"/>
    </location>
</feature>
<dbReference type="PROSITE" id="PS50850">
    <property type="entry name" value="MFS"/>
    <property type="match status" value="1"/>
</dbReference>
<dbReference type="InterPro" id="IPR036259">
    <property type="entry name" value="MFS_trans_sf"/>
</dbReference>
<organism evidence="8 9">
    <name type="scientific">Paraburkholderia polaris</name>
    <dbReference type="NCBI Taxonomy" id="2728848"/>
    <lineage>
        <taxon>Bacteria</taxon>
        <taxon>Pseudomonadati</taxon>
        <taxon>Pseudomonadota</taxon>
        <taxon>Betaproteobacteria</taxon>
        <taxon>Burkholderiales</taxon>
        <taxon>Burkholderiaceae</taxon>
        <taxon>Paraburkholderia</taxon>
    </lineage>
</organism>
<evidence type="ECO:0000256" key="5">
    <source>
        <dbReference type="ARBA" id="ARBA00023136"/>
    </source>
</evidence>
<dbReference type="GO" id="GO:0022857">
    <property type="term" value="F:transmembrane transporter activity"/>
    <property type="evidence" value="ECO:0007669"/>
    <property type="project" value="InterPro"/>
</dbReference>
<keyword evidence="2" id="KW-0813">Transport</keyword>
<comment type="caution">
    <text evidence="8">The sequence shown here is derived from an EMBL/GenBank/DDBJ whole genome shotgun (WGS) entry which is preliminary data.</text>
</comment>
<gene>
    <name evidence="8" type="ORF">HHL24_29500</name>
</gene>
<proteinExistence type="predicted"/>
<dbReference type="InterPro" id="IPR020846">
    <property type="entry name" value="MFS_dom"/>
</dbReference>
<evidence type="ECO:0000256" key="1">
    <source>
        <dbReference type="ARBA" id="ARBA00004141"/>
    </source>
</evidence>
<feature type="transmembrane region" description="Helical" evidence="6">
    <location>
        <begin position="20"/>
        <end position="42"/>
    </location>
</feature>
<feature type="transmembrane region" description="Helical" evidence="6">
    <location>
        <begin position="246"/>
        <end position="268"/>
    </location>
</feature>
<evidence type="ECO:0000256" key="6">
    <source>
        <dbReference type="SAM" id="Phobius"/>
    </source>
</evidence>
<evidence type="ECO:0000256" key="4">
    <source>
        <dbReference type="ARBA" id="ARBA00022989"/>
    </source>
</evidence>
<evidence type="ECO:0000313" key="8">
    <source>
        <dbReference type="EMBL" id="NMM02052.1"/>
    </source>
</evidence>
<feature type="transmembrane region" description="Helical" evidence="6">
    <location>
        <begin position="403"/>
        <end position="422"/>
    </location>
</feature>
<dbReference type="EMBL" id="JABBGJ010000036">
    <property type="protein sequence ID" value="NMM02052.1"/>
    <property type="molecule type" value="Genomic_DNA"/>
</dbReference>
<name>A0A848IIE1_9BURK</name>
<feature type="transmembrane region" description="Helical" evidence="6">
    <location>
        <begin position="142"/>
        <end position="166"/>
    </location>
</feature>
<protein>
    <submittedName>
        <fullName evidence="8">MFS transporter</fullName>
    </submittedName>
</protein>
<evidence type="ECO:0000256" key="2">
    <source>
        <dbReference type="ARBA" id="ARBA00022448"/>
    </source>
</evidence>
<dbReference type="AlphaFoldDB" id="A0A848IIE1"/>
<feature type="domain" description="Major facilitator superfamily (MFS) profile" evidence="7">
    <location>
        <begin position="19"/>
        <end position="427"/>
    </location>
</feature>
<dbReference type="FunFam" id="1.20.1250.20:FF:000018">
    <property type="entry name" value="MFS transporter permease"/>
    <property type="match status" value="1"/>
</dbReference>
<feature type="transmembrane region" description="Helical" evidence="6">
    <location>
        <begin position="178"/>
        <end position="200"/>
    </location>
</feature>
<dbReference type="CDD" id="cd17319">
    <property type="entry name" value="MFS_ExuT_GudP_like"/>
    <property type="match status" value="1"/>
</dbReference>
<dbReference type="Pfam" id="PF07690">
    <property type="entry name" value="MFS_1"/>
    <property type="match status" value="1"/>
</dbReference>
<reference evidence="8 9" key="1">
    <citation type="submission" date="2020-04" db="EMBL/GenBank/DDBJ databases">
        <title>Paraburkholderia sp. RP-4-7 isolated from soil.</title>
        <authorList>
            <person name="Dahal R.H."/>
        </authorList>
    </citation>
    <scope>NUCLEOTIDE SEQUENCE [LARGE SCALE GENOMIC DNA]</scope>
    <source>
        <strain evidence="8 9">RP-4-7</strain>
    </source>
</reference>
<dbReference type="InterPro" id="IPR011701">
    <property type="entry name" value="MFS"/>
</dbReference>
<evidence type="ECO:0000256" key="3">
    <source>
        <dbReference type="ARBA" id="ARBA00022692"/>
    </source>
</evidence>
<dbReference type="PANTHER" id="PTHR43791">
    <property type="entry name" value="PERMEASE-RELATED"/>
    <property type="match status" value="1"/>
</dbReference>
<evidence type="ECO:0000313" key="9">
    <source>
        <dbReference type="Proteomes" id="UP000544134"/>
    </source>
</evidence>
<dbReference type="Proteomes" id="UP000544134">
    <property type="component" value="Unassembled WGS sequence"/>
</dbReference>
<dbReference type="PANTHER" id="PTHR43791:SF36">
    <property type="entry name" value="TRANSPORTER, PUTATIVE (AFU_ORTHOLOGUE AFUA_6G08340)-RELATED"/>
    <property type="match status" value="1"/>
</dbReference>
<feature type="transmembrane region" description="Helical" evidence="6">
    <location>
        <begin position="274"/>
        <end position="299"/>
    </location>
</feature>
<keyword evidence="5 6" id="KW-0472">Membrane</keyword>
<dbReference type="Gene3D" id="1.20.1250.20">
    <property type="entry name" value="MFS general substrate transporter like domains"/>
    <property type="match status" value="2"/>
</dbReference>